<sequence length="240" mass="25751">MGIANHLFLLSSQNIMNMEKQTKDYLDNPKAIIDESFKIIDNLVDLRNIPETSRPIVRRVIHATGDIDYADNLIIHPMAVERGVNAIVTGKSIVSDVNMVRAGISEKGINSFGGKIVCKIAEEDIADKAKESNKTRAIKAIQGSIEEISGGIVVIGNAPTAVFTIIDLIRREEVVPALVIAVPVGFVKAAESKEALQTYLDNKKGLQIPYIVNIGRKGGSAVAVAIVNALLSIAKEAKAG</sequence>
<dbReference type="GO" id="GO:0009236">
    <property type="term" value="P:cobalamin biosynthetic process"/>
    <property type="evidence" value="ECO:0007669"/>
    <property type="project" value="UniProtKB-UniPathway"/>
</dbReference>
<reference evidence="6" key="1">
    <citation type="journal article" date="2015" name="Nature">
        <title>Complex archaea that bridge the gap between prokaryotes and eukaryotes.</title>
        <authorList>
            <person name="Spang A."/>
            <person name="Saw J.H."/>
            <person name="Jorgensen S.L."/>
            <person name="Zaremba-Niedzwiedzka K."/>
            <person name="Martijn J."/>
            <person name="Lind A.E."/>
            <person name="van Eijk R."/>
            <person name="Schleper C."/>
            <person name="Guy L."/>
            <person name="Ettema T.J."/>
        </authorList>
    </citation>
    <scope>NUCLEOTIDE SEQUENCE</scope>
</reference>
<evidence type="ECO:0000313" key="6">
    <source>
        <dbReference type="EMBL" id="KKN06663.1"/>
    </source>
</evidence>
<keyword evidence="4" id="KW-0413">Isomerase</keyword>
<keyword evidence="3" id="KW-0169">Cobalamin biosynthesis</keyword>
<dbReference type="SUPFAM" id="SSF63965">
    <property type="entry name" value="Precorrin-8X methylmutase CbiC/CobH"/>
    <property type="match status" value="1"/>
</dbReference>
<protein>
    <recommendedName>
        <fullName evidence="5">Cobalamin biosynthesis precorrin-8X methylmutase CobH/CbiC domain-containing protein</fullName>
    </recommendedName>
</protein>
<comment type="similarity">
    <text evidence="2">Belongs to the CobH/CbiC family.</text>
</comment>
<dbReference type="PANTHER" id="PTHR43588:SF1">
    <property type="entry name" value="COBALT-PRECORRIN-8 METHYLMUTASE"/>
    <property type="match status" value="1"/>
</dbReference>
<dbReference type="Gene3D" id="3.40.50.10230">
    <property type="entry name" value="Cobalamin biosynthesis CobH/CbiC, precorrin-8X methylmutase"/>
    <property type="match status" value="1"/>
</dbReference>
<evidence type="ECO:0000256" key="1">
    <source>
        <dbReference type="ARBA" id="ARBA00004953"/>
    </source>
</evidence>
<name>A0A0F9QMV3_9ZZZZ</name>
<dbReference type="InterPro" id="IPR036588">
    <property type="entry name" value="CobH/CbiC_sf"/>
</dbReference>
<dbReference type="Pfam" id="PF02570">
    <property type="entry name" value="CbiC"/>
    <property type="match status" value="1"/>
</dbReference>
<dbReference type="InterPro" id="IPR003722">
    <property type="entry name" value="Cbl_synth_CobH/CbiC"/>
</dbReference>
<evidence type="ECO:0000256" key="3">
    <source>
        <dbReference type="ARBA" id="ARBA00022573"/>
    </source>
</evidence>
<comment type="pathway">
    <text evidence="1">Cofactor biosynthesis; adenosylcobalamin biosynthesis.</text>
</comment>
<comment type="caution">
    <text evidence="6">The sequence shown here is derived from an EMBL/GenBank/DDBJ whole genome shotgun (WGS) entry which is preliminary data.</text>
</comment>
<evidence type="ECO:0000256" key="2">
    <source>
        <dbReference type="ARBA" id="ARBA00009774"/>
    </source>
</evidence>
<gene>
    <name evidence="6" type="ORF">LCGC14_1074940</name>
</gene>
<feature type="domain" description="Cobalamin biosynthesis precorrin-8X methylmutase CobH/CbiC" evidence="5">
    <location>
        <begin position="32"/>
        <end position="232"/>
    </location>
</feature>
<dbReference type="EMBL" id="LAZR01004661">
    <property type="protein sequence ID" value="KKN06663.1"/>
    <property type="molecule type" value="Genomic_DNA"/>
</dbReference>
<evidence type="ECO:0000256" key="4">
    <source>
        <dbReference type="ARBA" id="ARBA00023235"/>
    </source>
</evidence>
<accession>A0A0F9QMV3</accession>
<dbReference type="UniPathway" id="UPA00148"/>
<dbReference type="GO" id="GO:0016993">
    <property type="term" value="F:precorrin-8X methylmutase activity"/>
    <property type="evidence" value="ECO:0007669"/>
    <property type="project" value="InterPro"/>
</dbReference>
<dbReference type="PANTHER" id="PTHR43588">
    <property type="entry name" value="COBALT-PRECORRIN-8 METHYLMUTASE"/>
    <property type="match status" value="1"/>
</dbReference>
<evidence type="ECO:0000259" key="5">
    <source>
        <dbReference type="Pfam" id="PF02570"/>
    </source>
</evidence>
<proteinExistence type="inferred from homology"/>
<dbReference type="AlphaFoldDB" id="A0A0F9QMV3"/>
<organism evidence="6">
    <name type="scientific">marine sediment metagenome</name>
    <dbReference type="NCBI Taxonomy" id="412755"/>
    <lineage>
        <taxon>unclassified sequences</taxon>
        <taxon>metagenomes</taxon>
        <taxon>ecological metagenomes</taxon>
    </lineage>
</organism>